<sequence>MVVEDHVCPYGTKTVNLLKRQGFNVDDNQLTSREETDAYKDKHDVETTPQTFIDEKPIGGYDDVREHFGKSRSRPREGATSYQPVIAIFYWSVCRMIPREPLPEQGRRQ</sequence>
<feature type="region of interest" description="Disordered" evidence="1">
    <location>
        <begin position="53"/>
        <end position="79"/>
    </location>
</feature>
<feature type="domain" description="Glutaredoxin" evidence="2">
    <location>
        <begin position="7"/>
        <end position="57"/>
    </location>
</feature>
<dbReference type="STRING" id="1648404.CP97_14690"/>
<dbReference type="InterPro" id="IPR002109">
    <property type="entry name" value="Glutaredoxin"/>
</dbReference>
<evidence type="ECO:0000313" key="4">
    <source>
        <dbReference type="Proteomes" id="UP000059113"/>
    </source>
</evidence>
<reference evidence="3 4" key="1">
    <citation type="journal article" date="2015" name="Int. J. Syst. Evol. Microbiol.">
        <title>Erythrobacter atlanticus sp. nov., a bacterium from ocean sediment able to degrade polycyclic aromatic hydrocarbons.</title>
        <authorList>
            <person name="Zhuang L."/>
            <person name="Liu Y."/>
            <person name="Wang L."/>
            <person name="Wang W."/>
            <person name="Shao Z."/>
        </authorList>
    </citation>
    <scope>NUCLEOTIDE SEQUENCE [LARGE SCALE GENOMIC DNA]</scope>
    <source>
        <strain evidence="4">s21-N3</strain>
    </source>
</reference>
<proteinExistence type="predicted"/>
<dbReference type="SUPFAM" id="SSF52833">
    <property type="entry name" value="Thioredoxin-like"/>
    <property type="match status" value="1"/>
</dbReference>
<organism evidence="3 4">
    <name type="scientific">Aurantiacibacter atlanticus</name>
    <dbReference type="NCBI Taxonomy" id="1648404"/>
    <lineage>
        <taxon>Bacteria</taxon>
        <taxon>Pseudomonadati</taxon>
        <taxon>Pseudomonadota</taxon>
        <taxon>Alphaproteobacteria</taxon>
        <taxon>Sphingomonadales</taxon>
        <taxon>Erythrobacteraceae</taxon>
        <taxon>Aurantiacibacter</taxon>
    </lineage>
</organism>
<reference evidence="4" key="2">
    <citation type="submission" date="2015-04" db="EMBL/GenBank/DDBJ databases">
        <title>The complete genome sequence of Erythrobacter sp. s21-N3.</title>
        <authorList>
            <person name="Zhuang L."/>
            <person name="Liu Y."/>
            <person name="Shao Z."/>
        </authorList>
    </citation>
    <scope>NUCLEOTIDE SEQUENCE [LARGE SCALE GENOMIC DNA]</scope>
    <source>
        <strain evidence="4">s21-N3</strain>
    </source>
</reference>
<evidence type="ECO:0000259" key="2">
    <source>
        <dbReference type="Pfam" id="PF00462"/>
    </source>
</evidence>
<dbReference type="Gene3D" id="3.40.30.10">
    <property type="entry name" value="Glutaredoxin"/>
    <property type="match status" value="1"/>
</dbReference>
<accession>A0A168M0Y4</accession>
<dbReference type="EMBL" id="CP011310">
    <property type="protein sequence ID" value="ANC50376.1"/>
    <property type="molecule type" value="Genomic_DNA"/>
</dbReference>
<protein>
    <submittedName>
        <fullName evidence="3">Membrane protein</fullName>
    </submittedName>
</protein>
<dbReference type="Pfam" id="PF00462">
    <property type="entry name" value="Glutaredoxin"/>
    <property type="match status" value="1"/>
</dbReference>
<dbReference type="Proteomes" id="UP000059113">
    <property type="component" value="Chromosome"/>
</dbReference>
<dbReference type="InterPro" id="IPR036249">
    <property type="entry name" value="Thioredoxin-like_sf"/>
</dbReference>
<name>A0A168M0Y4_9SPHN</name>
<dbReference type="AlphaFoldDB" id="A0A168M0Y4"/>
<dbReference type="PROSITE" id="PS51354">
    <property type="entry name" value="GLUTAREDOXIN_2"/>
    <property type="match status" value="1"/>
</dbReference>
<dbReference type="KEGG" id="ery:CP97_14690"/>
<evidence type="ECO:0000313" key="3">
    <source>
        <dbReference type="EMBL" id="ANC50376.1"/>
    </source>
</evidence>
<feature type="compositionally biased region" description="Basic and acidic residues" evidence="1">
    <location>
        <begin position="53"/>
        <end position="77"/>
    </location>
</feature>
<keyword evidence="4" id="KW-1185">Reference proteome</keyword>
<gene>
    <name evidence="3" type="ORF">CP97_14690</name>
</gene>
<evidence type="ECO:0000256" key="1">
    <source>
        <dbReference type="SAM" id="MobiDB-lite"/>
    </source>
</evidence>